<name>A0A1D7VNR7_9ACTN</name>
<dbReference type="RefSeq" id="WP_069570506.1">
    <property type="nucleotide sequence ID" value="NZ_CP017157.1"/>
</dbReference>
<keyword evidence="2" id="KW-1185">Reference proteome</keyword>
<reference evidence="1 2" key="1">
    <citation type="submission" date="2016-09" db="EMBL/GenBank/DDBJ databases">
        <title>Complete genome sequencing of Streptomyces lydicus 103 and metabolic pathways analysis of antibiotic biosynthesis.</title>
        <authorList>
            <person name="Jia N."/>
            <person name="Ding M.-Z."/>
            <person name="Gao F."/>
            <person name="Yuan Y.-J."/>
        </authorList>
    </citation>
    <scope>NUCLEOTIDE SEQUENCE [LARGE SCALE GENOMIC DNA]</scope>
    <source>
        <strain evidence="1 2">103</strain>
    </source>
</reference>
<evidence type="ECO:0000313" key="1">
    <source>
        <dbReference type="EMBL" id="AOP48374.1"/>
    </source>
</evidence>
<dbReference type="KEGG" id="slc:SL103_20935"/>
<evidence type="ECO:0000313" key="2">
    <source>
        <dbReference type="Proteomes" id="UP000094094"/>
    </source>
</evidence>
<dbReference type="OrthoDB" id="3478947at2"/>
<organism evidence="1 2">
    <name type="scientific">Streptomyces lydicus</name>
    <dbReference type="NCBI Taxonomy" id="47763"/>
    <lineage>
        <taxon>Bacteria</taxon>
        <taxon>Bacillati</taxon>
        <taxon>Actinomycetota</taxon>
        <taxon>Actinomycetes</taxon>
        <taxon>Kitasatosporales</taxon>
        <taxon>Streptomycetaceae</taxon>
        <taxon>Streptomyces</taxon>
    </lineage>
</organism>
<gene>
    <name evidence="1" type="ORF">SL103_20935</name>
</gene>
<sequence>MTLDEQLTAIDALRLRDFPDRRGRSAPVESGPGFHIAGLRVSGEFWDADPAEVAEAEEDFDAALTALVQALSLRWGRPALLDLTPALERMAAGLPVRPPLDTLCGYVPRMHGWRVRDRWVGVGVGQGGRELPLQLLVAVGEGDVTTPAMTGPR</sequence>
<dbReference type="AlphaFoldDB" id="A0A1D7VNR7"/>
<dbReference type="Proteomes" id="UP000094094">
    <property type="component" value="Chromosome"/>
</dbReference>
<dbReference type="EMBL" id="CP017157">
    <property type="protein sequence ID" value="AOP48374.1"/>
    <property type="molecule type" value="Genomic_DNA"/>
</dbReference>
<proteinExistence type="predicted"/>
<accession>A0A1D7VNR7</accession>
<protein>
    <submittedName>
        <fullName evidence="1">Uncharacterized protein</fullName>
    </submittedName>
</protein>